<feature type="domain" description="ACT" evidence="1">
    <location>
        <begin position="1"/>
        <end position="62"/>
    </location>
</feature>
<accession>A0A382HSG9</accession>
<dbReference type="InterPro" id="IPR045865">
    <property type="entry name" value="ACT-like_dom_sf"/>
</dbReference>
<dbReference type="EMBL" id="UINC01063071">
    <property type="protein sequence ID" value="SVB90306.1"/>
    <property type="molecule type" value="Genomic_DNA"/>
</dbReference>
<gene>
    <name evidence="2" type="ORF">METZ01_LOCUS243160</name>
</gene>
<reference evidence="2" key="1">
    <citation type="submission" date="2018-05" db="EMBL/GenBank/DDBJ databases">
        <authorList>
            <person name="Lanie J.A."/>
            <person name="Ng W.-L."/>
            <person name="Kazmierczak K.M."/>
            <person name="Andrzejewski T.M."/>
            <person name="Davidsen T.M."/>
            <person name="Wayne K.J."/>
            <person name="Tettelin H."/>
            <person name="Glass J.I."/>
            <person name="Rusch D."/>
            <person name="Podicherti R."/>
            <person name="Tsui H.-C.T."/>
            <person name="Winkler M.E."/>
        </authorList>
    </citation>
    <scope>NUCLEOTIDE SEQUENCE</scope>
</reference>
<dbReference type="PROSITE" id="PS51671">
    <property type="entry name" value="ACT"/>
    <property type="match status" value="1"/>
</dbReference>
<protein>
    <recommendedName>
        <fullName evidence="1">ACT domain-containing protein</fullName>
    </recommendedName>
</protein>
<dbReference type="SUPFAM" id="SSF55021">
    <property type="entry name" value="ACT-like"/>
    <property type="match status" value="1"/>
</dbReference>
<dbReference type="Gene3D" id="3.30.70.260">
    <property type="match status" value="1"/>
</dbReference>
<evidence type="ECO:0000259" key="1">
    <source>
        <dbReference type="PROSITE" id="PS51671"/>
    </source>
</evidence>
<dbReference type="AlphaFoldDB" id="A0A382HSG9"/>
<name>A0A382HSG9_9ZZZZ</name>
<proteinExistence type="predicted"/>
<dbReference type="CDD" id="cd04876">
    <property type="entry name" value="ACT_RelA-SpoT"/>
    <property type="match status" value="1"/>
</dbReference>
<dbReference type="Pfam" id="PF13291">
    <property type="entry name" value="ACT_4"/>
    <property type="match status" value="1"/>
</dbReference>
<feature type="non-terminal residue" evidence="2">
    <location>
        <position position="1"/>
    </location>
</feature>
<sequence length="77" mass="8803">AEITRVLASCDINITLANLRQESNQRAHFDFFIEINDLEHLNRMFSEVSKIPGVIQVNRITDYSVGKKKQGRDNQGV</sequence>
<organism evidence="2">
    <name type="scientific">marine metagenome</name>
    <dbReference type="NCBI Taxonomy" id="408172"/>
    <lineage>
        <taxon>unclassified sequences</taxon>
        <taxon>metagenomes</taxon>
        <taxon>ecological metagenomes</taxon>
    </lineage>
</organism>
<evidence type="ECO:0000313" key="2">
    <source>
        <dbReference type="EMBL" id="SVB90306.1"/>
    </source>
</evidence>
<dbReference type="InterPro" id="IPR002912">
    <property type="entry name" value="ACT_dom"/>
</dbReference>